<dbReference type="GO" id="GO:0043171">
    <property type="term" value="P:peptide catabolic process"/>
    <property type="evidence" value="ECO:0007669"/>
    <property type="project" value="TreeGrafter"/>
</dbReference>
<keyword evidence="7" id="KW-0645">Protease</keyword>
<dbReference type="EC" id="3.4.11.2" evidence="4"/>
<evidence type="ECO:0000256" key="9">
    <source>
        <dbReference type="ARBA" id="ARBA00022801"/>
    </source>
</evidence>
<evidence type="ECO:0000256" key="1">
    <source>
        <dbReference type="ARBA" id="ARBA00000098"/>
    </source>
</evidence>
<comment type="similarity">
    <text evidence="3">Belongs to the peptidase M1 family.</text>
</comment>
<dbReference type="Gene3D" id="1.10.390.10">
    <property type="entry name" value="Neutral Protease Domain 2"/>
    <property type="match status" value="1"/>
</dbReference>
<dbReference type="GO" id="GO:0016020">
    <property type="term" value="C:membrane"/>
    <property type="evidence" value="ECO:0007669"/>
    <property type="project" value="TreeGrafter"/>
</dbReference>
<dbReference type="Proteomes" id="UP000298714">
    <property type="component" value="Chromosome"/>
</dbReference>
<sequence length="254" mass="28456">MDIIASPQMGGAMENAGAIIYNDNLILLNPNAPIQQQRSFGIVSAHELAHHWFGDLVTPAWWTDIWLNESFAEWMGVKASHLWRPDLGISTGLTADALGAMSIDSRKAGRPIYQPVTDNTQIASTFDGITYEKRRRAGDDRKLHGAREVPGRRAQASARACAWKRHCQPVLRRHGGCRRRPAGAERFQILHRAGRRATGDRRTQRRRQATDPASGAVPPGRLGHSARPDLGHPVLRQILRRRAIDQDLHDHDRH</sequence>
<evidence type="ECO:0000256" key="12">
    <source>
        <dbReference type="SAM" id="MobiDB-lite"/>
    </source>
</evidence>
<evidence type="ECO:0000256" key="11">
    <source>
        <dbReference type="ARBA" id="ARBA00023049"/>
    </source>
</evidence>
<evidence type="ECO:0000256" key="2">
    <source>
        <dbReference type="ARBA" id="ARBA00001947"/>
    </source>
</evidence>
<keyword evidence="8" id="KW-0479">Metal-binding</keyword>
<evidence type="ECO:0000256" key="5">
    <source>
        <dbReference type="ARBA" id="ARBA00015611"/>
    </source>
</evidence>
<comment type="catalytic activity">
    <reaction evidence="1">
        <text>Release of an N-terminal amino acid, Xaa-|-Yaa- from a peptide, amide or arylamide. Xaa is preferably Ala, but may be most amino acids including Pro (slow action). When a terminal hydrophobic residue is followed by a prolyl residue, the two may be released as an intact Xaa-Pro dipeptide.</text>
        <dbReference type="EC" id="3.4.11.2"/>
    </reaction>
</comment>
<dbReference type="SUPFAM" id="SSF55486">
    <property type="entry name" value="Metalloproteases ('zincins'), catalytic domain"/>
    <property type="match status" value="1"/>
</dbReference>
<dbReference type="InterPro" id="IPR014782">
    <property type="entry name" value="Peptidase_M1_dom"/>
</dbReference>
<keyword evidence="10" id="KW-0862">Zinc</keyword>
<dbReference type="InterPro" id="IPR001930">
    <property type="entry name" value="Peptidase_M1"/>
</dbReference>
<dbReference type="GO" id="GO:0006508">
    <property type="term" value="P:proteolysis"/>
    <property type="evidence" value="ECO:0007669"/>
    <property type="project" value="UniProtKB-KW"/>
</dbReference>
<dbReference type="GO" id="GO:0005737">
    <property type="term" value="C:cytoplasm"/>
    <property type="evidence" value="ECO:0007669"/>
    <property type="project" value="TreeGrafter"/>
</dbReference>
<dbReference type="InterPro" id="IPR027268">
    <property type="entry name" value="Peptidase_M4/M1_CTD_sf"/>
</dbReference>
<feature type="domain" description="Peptidase M1 membrane alanine aminopeptidase" evidence="13">
    <location>
        <begin position="3"/>
        <end position="133"/>
    </location>
</feature>
<organism evidence="14 15">
    <name type="scientific">Hankyongella ginsenosidimutans</name>
    <dbReference type="NCBI Taxonomy" id="1763828"/>
    <lineage>
        <taxon>Bacteria</taxon>
        <taxon>Pseudomonadati</taxon>
        <taxon>Pseudomonadota</taxon>
        <taxon>Alphaproteobacteria</taxon>
        <taxon>Sphingomonadales</taxon>
        <taxon>Sphingomonadaceae</taxon>
        <taxon>Hankyongella</taxon>
    </lineage>
</organism>
<dbReference type="Pfam" id="PF01433">
    <property type="entry name" value="Peptidase_M1"/>
    <property type="match status" value="1"/>
</dbReference>
<evidence type="ECO:0000256" key="6">
    <source>
        <dbReference type="ARBA" id="ARBA00022438"/>
    </source>
</evidence>
<keyword evidence="15" id="KW-1185">Reference proteome</keyword>
<keyword evidence="6" id="KW-0031">Aminopeptidase</keyword>
<dbReference type="InterPro" id="IPR050344">
    <property type="entry name" value="Peptidase_M1_aminopeptidases"/>
</dbReference>
<dbReference type="GO" id="GO:0008270">
    <property type="term" value="F:zinc ion binding"/>
    <property type="evidence" value="ECO:0007669"/>
    <property type="project" value="InterPro"/>
</dbReference>
<dbReference type="GO" id="GO:0042277">
    <property type="term" value="F:peptide binding"/>
    <property type="evidence" value="ECO:0007669"/>
    <property type="project" value="TreeGrafter"/>
</dbReference>
<dbReference type="GO" id="GO:0016285">
    <property type="term" value="F:alanyl aminopeptidase activity"/>
    <property type="evidence" value="ECO:0007669"/>
    <property type="project" value="UniProtKB-EC"/>
</dbReference>
<dbReference type="PRINTS" id="PR00756">
    <property type="entry name" value="ALADIPTASE"/>
</dbReference>
<comment type="cofactor">
    <cofactor evidence="2">
        <name>Zn(2+)</name>
        <dbReference type="ChEBI" id="CHEBI:29105"/>
    </cofactor>
</comment>
<evidence type="ECO:0000256" key="10">
    <source>
        <dbReference type="ARBA" id="ARBA00022833"/>
    </source>
</evidence>
<evidence type="ECO:0000256" key="3">
    <source>
        <dbReference type="ARBA" id="ARBA00010136"/>
    </source>
</evidence>
<accession>A0A4D7CAN9</accession>
<dbReference type="PANTHER" id="PTHR11533:SF174">
    <property type="entry name" value="PUROMYCIN-SENSITIVE AMINOPEPTIDASE-RELATED"/>
    <property type="match status" value="1"/>
</dbReference>
<name>A0A4D7CAN9_9SPHN</name>
<gene>
    <name evidence="14" type="ORF">E6W36_15715</name>
</gene>
<dbReference type="PANTHER" id="PTHR11533">
    <property type="entry name" value="PROTEASE M1 ZINC METALLOPROTEASE"/>
    <property type="match status" value="1"/>
</dbReference>
<reference evidence="15" key="1">
    <citation type="submission" date="2019-04" db="EMBL/GenBank/DDBJ databases">
        <title>Complete genome sequence of Sphingomonas sp. W1-2-3.</title>
        <authorList>
            <person name="Im W.T."/>
        </authorList>
    </citation>
    <scope>NUCLEOTIDE SEQUENCE [LARGE SCALE GENOMIC DNA]</scope>
    <source>
        <strain evidence="15">W1-2-3</strain>
    </source>
</reference>
<proteinExistence type="inferred from homology"/>
<keyword evidence="9" id="KW-0378">Hydrolase</keyword>
<evidence type="ECO:0000256" key="7">
    <source>
        <dbReference type="ARBA" id="ARBA00022670"/>
    </source>
</evidence>
<dbReference type="AlphaFoldDB" id="A0A4D7CAN9"/>
<evidence type="ECO:0000313" key="14">
    <source>
        <dbReference type="EMBL" id="QCI80597.1"/>
    </source>
</evidence>
<evidence type="ECO:0000256" key="8">
    <source>
        <dbReference type="ARBA" id="ARBA00022723"/>
    </source>
</evidence>
<evidence type="ECO:0000256" key="4">
    <source>
        <dbReference type="ARBA" id="ARBA00012564"/>
    </source>
</evidence>
<dbReference type="KEGG" id="hgn:E6W36_15715"/>
<keyword evidence="11" id="KW-0482">Metalloprotease</keyword>
<dbReference type="GO" id="GO:0005615">
    <property type="term" value="C:extracellular space"/>
    <property type="evidence" value="ECO:0007669"/>
    <property type="project" value="TreeGrafter"/>
</dbReference>
<dbReference type="GO" id="GO:0070006">
    <property type="term" value="F:metalloaminopeptidase activity"/>
    <property type="evidence" value="ECO:0007669"/>
    <property type="project" value="TreeGrafter"/>
</dbReference>
<protein>
    <recommendedName>
        <fullName evidence="5">Aminopeptidase N</fullName>
        <ecNumber evidence="4">3.4.11.2</ecNumber>
    </recommendedName>
</protein>
<evidence type="ECO:0000259" key="13">
    <source>
        <dbReference type="Pfam" id="PF01433"/>
    </source>
</evidence>
<dbReference type="EMBL" id="CP039704">
    <property type="protein sequence ID" value="QCI80597.1"/>
    <property type="molecule type" value="Genomic_DNA"/>
</dbReference>
<evidence type="ECO:0000313" key="15">
    <source>
        <dbReference type="Proteomes" id="UP000298714"/>
    </source>
</evidence>
<feature type="region of interest" description="Disordered" evidence="12">
    <location>
        <begin position="190"/>
        <end position="232"/>
    </location>
</feature>